<dbReference type="PANTHER" id="PTHR47143">
    <property type="entry name" value="TRANSIENT RECEPTOR POTENTIAL CATION CHANNEL PROTEIN PAINLESS"/>
    <property type="match status" value="1"/>
</dbReference>
<keyword evidence="6 12" id="KW-1133">Transmembrane helix</keyword>
<evidence type="ECO:0000256" key="7">
    <source>
        <dbReference type="ARBA" id="ARBA00023043"/>
    </source>
</evidence>
<sequence>MFVVSVSEETENLSNSEQLLDNKKNGYSDDHVAALRQACKRGNKSDVRKALMDMEFDPSRDDPKVKPIHWSAESGNVLALQEVLAWSSSNVVQCIGYNRNALHMAARKGNHETLQLLLNTAGINVNAVDKQGRTAFHLAADSNVEGDCTEGRFVKCLELLLKRSDLEVNRPDYYGCTALGRALRKSHKRRVLLILQNHCEHRLNVDYSLVDAGLTVRETILKLFPEFQSFLPEEPQENTRSLKPEMRLLAALQRDSLSDFNSILRNNGDLVKYQYKEPYHCTILELACLIKEREKFVDAILRTNGNPNMRNYISKIPLLHMTAERLNVAALEVLLANKSTEIGITADKMFQGNVFHWLALNKCGDGENCSSLERCVLLLVQGQANSRDLLNAPDARGDTPLHVAARWNLDLAFILLSSGASVNIWNKNEHTALHVAALCGNKDAVLTLLKYGSDINAQKERGTPLYVAAQQRKNEILLLLLRQGADFMYETRGEPSLQYIDPHILEMFFDDCIESNTKSPKSPDYMLIFKYNFYPPLAEGSEIYHSNTEMHPLLKMSEMSEFRGLLKHPLISSILFLKWRQAYNEENGKRTAPNSSVQYGNLTAELKISPEEATYIAASIPLWISLSLIILREVIQFGLDKNEYIHNPGNLLDVSIILSTLVYLCVSNTVVVHHSASIAILLAWMEFLLIIGRLPSVSIQLEMLKKVSWTFLKFGLCYLPLFLAFALSFNVLFHGKHKADDSAYFSTGIGNKTANSLLFVFDTFIMFTGEFEAKELPFSETPGTSHFVYFLFVFLIALALLNLLNGLAVSDTQAIKDNAETLSLVVRAKLVLHTETMVLRYQRHPYLKKILRKFCFFFRDLPHKRLYLYPCSNKLYNVPKGQKIDVMDSTITKRAIAVVTRNESKS</sequence>
<accession>A0ABQ8TNJ5</accession>
<keyword evidence="7 11" id="KW-0040">ANK repeat</keyword>
<evidence type="ECO:0000313" key="15">
    <source>
        <dbReference type="Proteomes" id="UP001148838"/>
    </source>
</evidence>
<comment type="caution">
    <text evidence="14">The sequence shown here is derived from an EMBL/GenBank/DDBJ whole genome shotgun (WGS) entry which is preliminary data.</text>
</comment>
<evidence type="ECO:0000256" key="2">
    <source>
        <dbReference type="ARBA" id="ARBA00022448"/>
    </source>
</evidence>
<feature type="transmembrane region" description="Helical" evidence="12">
    <location>
        <begin position="711"/>
        <end position="733"/>
    </location>
</feature>
<feature type="repeat" description="ANK" evidence="11">
    <location>
        <begin position="428"/>
        <end position="460"/>
    </location>
</feature>
<evidence type="ECO:0000256" key="10">
    <source>
        <dbReference type="ARBA" id="ARBA00023303"/>
    </source>
</evidence>
<proteinExistence type="predicted"/>
<feature type="transmembrane region" description="Helical" evidence="12">
    <location>
        <begin position="651"/>
        <end position="672"/>
    </location>
</feature>
<keyword evidence="15" id="KW-1185">Reference proteome</keyword>
<keyword evidence="10" id="KW-0407">Ion channel</keyword>
<dbReference type="InterPro" id="IPR002110">
    <property type="entry name" value="Ankyrin_rpt"/>
</dbReference>
<evidence type="ECO:0000256" key="4">
    <source>
        <dbReference type="ARBA" id="ARBA00022692"/>
    </source>
</evidence>
<keyword evidence="8" id="KW-0406">Ion transport</keyword>
<evidence type="ECO:0000256" key="5">
    <source>
        <dbReference type="ARBA" id="ARBA00022737"/>
    </source>
</evidence>
<keyword evidence="9 12" id="KW-0472">Membrane</keyword>
<feature type="repeat" description="ANK" evidence="11">
    <location>
        <begin position="97"/>
        <end position="130"/>
    </location>
</feature>
<feature type="repeat" description="ANK" evidence="11">
    <location>
        <begin position="460"/>
        <end position="492"/>
    </location>
</feature>
<gene>
    <name evidence="14" type="ORF">ANN_13657</name>
</gene>
<evidence type="ECO:0000313" key="14">
    <source>
        <dbReference type="EMBL" id="KAJ4446955.1"/>
    </source>
</evidence>
<evidence type="ECO:0000256" key="9">
    <source>
        <dbReference type="ARBA" id="ARBA00023136"/>
    </source>
</evidence>
<dbReference type="InterPro" id="IPR052076">
    <property type="entry name" value="TRP_cation_channel"/>
</dbReference>
<dbReference type="PROSITE" id="PS50297">
    <property type="entry name" value="ANK_REP_REGION"/>
    <property type="match status" value="3"/>
</dbReference>
<comment type="subcellular location">
    <subcellularLocation>
        <location evidence="1">Membrane</location>
        <topology evidence="1">Multi-pass membrane protein</topology>
    </subcellularLocation>
</comment>
<dbReference type="PANTHER" id="PTHR47143:SF4">
    <property type="entry name" value="TRANSIENT RECEPTOR POTENTIAL CATION CHANNEL PROTEIN PAINLESS"/>
    <property type="match status" value="1"/>
</dbReference>
<feature type="transmembrane region" description="Helical" evidence="12">
    <location>
        <begin position="678"/>
        <end position="699"/>
    </location>
</feature>
<keyword evidence="4 12" id="KW-0812">Transmembrane</keyword>
<evidence type="ECO:0000256" key="6">
    <source>
        <dbReference type="ARBA" id="ARBA00022989"/>
    </source>
</evidence>
<dbReference type="Proteomes" id="UP001148838">
    <property type="component" value="Unassembled WGS sequence"/>
</dbReference>
<dbReference type="Pfam" id="PF00520">
    <property type="entry name" value="Ion_trans"/>
    <property type="match status" value="1"/>
</dbReference>
<evidence type="ECO:0000259" key="13">
    <source>
        <dbReference type="Pfam" id="PF00520"/>
    </source>
</evidence>
<dbReference type="EMBL" id="JAJSOF020000009">
    <property type="protein sequence ID" value="KAJ4446955.1"/>
    <property type="molecule type" value="Genomic_DNA"/>
</dbReference>
<evidence type="ECO:0000256" key="11">
    <source>
        <dbReference type="PROSITE-ProRule" id="PRU00023"/>
    </source>
</evidence>
<keyword evidence="3" id="KW-0716">Sensory transduction</keyword>
<feature type="transmembrane region" description="Helical" evidence="12">
    <location>
        <begin position="613"/>
        <end position="631"/>
    </location>
</feature>
<evidence type="ECO:0000256" key="3">
    <source>
        <dbReference type="ARBA" id="ARBA00022606"/>
    </source>
</evidence>
<dbReference type="InterPro" id="IPR005821">
    <property type="entry name" value="Ion_trans_dom"/>
</dbReference>
<name>A0ABQ8TNJ5_PERAM</name>
<dbReference type="InterPro" id="IPR036770">
    <property type="entry name" value="Ankyrin_rpt-contain_sf"/>
</dbReference>
<keyword evidence="2" id="KW-0813">Transport</keyword>
<protein>
    <recommendedName>
        <fullName evidence="13">Ion transport domain-containing protein</fullName>
    </recommendedName>
</protein>
<evidence type="ECO:0000256" key="1">
    <source>
        <dbReference type="ARBA" id="ARBA00004141"/>
    </source>
</evidence>
<feature type="transmembrane region" description="Helical" evidence="12">
    <location>
        <begin position="787"/>
        <end position="808"/>
    </location>
</feature>
<reference evidence="14 15" key="1">
    <citation type="journal article" date="2022" name="Allergy">
        <title>Genome assembly and annotation of Periplaneta americana reveal a comprehensive cockroach allergen profile.</title>
        <authorList>
            <person name="Wang L."/>
            <person name="Xiong Q."/>
            <person name="Saelim N."/>
            <person name="Wang L."/>
            <person name="Nong W."/>
            <person name="Wan A.T."/>
            <person name="Shi M."/>
            <person name="Liu X."/>
            <person name="Cao Q."/>
            <person name="Hui J.H.L."/>
            <person name="Sookrung N."/>
            <person name="Leung T.F."/>
            <person name="Tungtrongchitr A."/>
            <person name="Tsui S.K.W."/>
        </authorList>
    </citation>
    <scope>NUCLEOTIDE SEQUENCE [LARGE SCALE GENOMIC DNA]</scope>
    <source>
        <strain evidence="14">PWHHKU_190912</strain>
    </source>
</reference>
<organism evidence="14 15">
    <name type="scientific">Periplaneta americana</name>
    <name type="common">American cockroach</name>
    <name type="synonym">Blatta americana</name>
    <dbReference type="NCBI Taxonomy" id="6978"/>
    <lineage>
        <taxon>Eukaryota</taxon>
        <taxon>Metazoa</taxon>
        <taxon>Ecdysozoa</taxon>
        <taxon>Arthropoda</taxon>
        <taxon>Hexapoda</taxon>
        <taxon>Insecta</taxon>
        <taxon>Pterygota</taxon>
        <taxon>Neoptera</taxon>
        <taxon>Polyneoptera</taxon>
        <taxon>Dictyoptera</taxon>
        <taxon>Blattodea</taxon>
        <taxon>Blattoidea</taxon>
        <taxon>Blattidae</taxon>
        <taxon>Blattinae</taxon>
        <taxon>Periplaneta</taxon>
    </lineage>
</organism>
<dbReference type="SMART" id="SM00248">
    <property type="entry name" value="ANK"/>
    <property type="match status" value="8"/>
</dbReference>
<dbReference type="Gene3D" id="1.25.40.20">
    <property type="entry name" value="Ankyrin repeat-containing domain"/>
    <property type="match status" value="2"/>
</dbReference>
<dbReference type="SUPFAM" id="SSF48403">
    <property type="entry name" value="Ankyrin repeat"/>
    <property type="match status" value="2"/>
</dbReference>
<evidence type="ECO:0000256" key="12">
    <source>
        <dbReference type="SAM" id="Phobius"/>
    </source>
</evidence>
<dbReference type="PROSITE" id="PS50088">
    <property type="entry name" value="ANK_REPEAT"/>
    <property type="match status" value="3"/>
</dbReference>
<keyword evidence="5" id="KW-0677">Repeat</keyword>
<feature type="domain" description="Ion transport" evidence="13">
    <location>
        <begin position="629"/>
        <end position="819"/>
    </location>
</feature>
<dbReference type="Pfam" id="PF12796">
    <property type="entry name" value="Ank_2"/>
    <property type="match status" value="2"/>
</dbReference>
<evidence type="ECO:0000256" key="8">
    <source>
        <dbReference type="ARBA" id="ARBA00023065"/>
    </source>
</evidence>